<reference evidence="2 3" key="1">
    <citation type="submission" date="2018-09" db="EMBL/GenBank/DDBJ databases">
        <title>whole genome sequence of T. equiperdum IVM-t1 strain.</title>
        <authorList>
            <person name="Suganuma K."/>
        </authorList>
    </citation>
    <scope>NUCLEOTIDE SEQUENCE [LARGE SCALE GENOMIC DNA]</scope>
    <source>
        <strain evidence="2 3">IVM-t1</strain>
    </source>
</reference>
<comment type="caution">
    <text evidence="2">The sequence shown here is derived from an EMBL/GenBank/DDBJ whole genome shotgun (WGS) entry which is preliminary data.</text>
</comment>
<accession>A0A3L6L1Z1</accession>
<dbReference type="Proteomes" id="UP000266743">
    <property type="component" value="Chromosome 11"/>
</dbReference>
<feature type="region of interest" description="Disordered" evidence="1">
    <location>
        <begin position="281"/>
        <end position="301"/>
    </location>
</feature>
<protein>
    <submittedName>
        <fullName evidence="2">Uncharacterized protein</fullName>
    </submittedName>
</protein>
<sequence>MLITENLFASVSTWRRNVLAQAFIGGDEETIFLLSAMNITPCGVEPITLDRGENNEAAGWGDEEGEVALQICTSCCSRSRLMLTSDWVRLLQFLRSRSCASTSVAKCMEGETLGTNMQSVASAGAASCEVSENIIEKLMSELHSPSCWWRLGEVVRHALSSPSLSWTNSSLIRHRCSAVSLKTLSTAASGSCDTVGTSSTALSNSALGNLAGSDTSPNNFPQGNKLLLPRGTPPSFIRENMLQCVMKWLRSLITNQASALSSTTPEGLLCTLFGMKKKRSLEADSSGNNRSDENPETRDGNIDLVPHVSLLITLFGYTVTEVPSSGAAGRCSGASEGIEASKGVGEDVEESLLAALGVDIFCRFCGGRPPVVYSTLNGNESGKGAQNVDSMSCDNNEGESGRVRTQCTIRWSERAEHSGHHESCPWRELFLTSVLKDDAAKACSTDLIFTVGATNSTVVLLMCFKLHEVVNLMECWRVSVYTEFKLGETYAKNPFPVALRSALPSPAEPIVEDFLQKLQSSRRCGEGTHGSSEEGRTVTSSGCLGQHQVPLFGGNSFWNSYFRVSSFVNAAASGAGSDPAELQATGSTAAPRTCRATVGPASAVNGQRNKDWKAAYDAGRRYILASAEAEADSQSAVECTLEELQKFTDLYRQNFQRDAEAAPELLYSPAIGAAMDQLWQQFSAECSSNALLYREDVTPPHRASQLSAEDRARVHSLLDSLERSTQNAARERAAQAPQSLQKVSAKESPQAPVAAVSQQQPRQTQEIQQSTQGVSVMQNQPKQPWHQPWKQRHTQKNETTTSMPTPRKPAVPSEGILPIPVGEGGGGAVLSHPAPAVLQLPQPQPPFPITQQGFPPFAARGRESVLTGDSGGVLDDNYSQRTPLMGQRRGGTSRYGIDRIGGGRGSDSRRGRRGTGRGAGRGGSGVVFK</sequence>
<dbReference type="EMBL" id="QSBY01000011">
    <property type="protein sequence ID" value="RHW68530.1"/>
    <property type="molecule type" value="Genomic_DNA"/>
</dbReference>
<feature type="compositionally biased region" description="Basic and acidic residues" evidence="1">
    <location>
        <begin position="290"/>
        <end position="301"/>
    </location>
</feature>
<feature type="region of interest" description="Disordered" evidence="1">
    <location>
        <begin position="723"/>
        <end position="812"/>
    </location>
</feature>
<feature type="region of interest" description="Disordered" evidence="1">
    <location>
        <begin position="868"/>
        <end position="929"/>
    </location>
</feature>
<feature type="compositionally biased region" description="Gly residues" evidence="1">
    <location>
        <begin position="916"/>
        <end position="929"/>
    </location>
</feature>
<evidence type="ECO:0000313" key="3">
    <source>
        <dbReference type="Proteomes" id="UP000266743"/>
    </source>
</evidence>
<organism evidence="2 3">
    <name type="scientific">Trypanosoma brucei equiperdum</name>
    <dbReference type="NCBI Taxonomy" id="630700"/>
    <lineage>
        <taxon>Eukaryota</taxon>
        <taxon>Discoba</taxon>
        <taxon>Euglenozoa</taxon>
        <taxon>Kinetoplastea</taxon>
        <taxon>Metakinetoplastina</taxon>
        <taxon>Trypanosomatida</taxon>
        <taxon>Trypanosomatidae</taxon>
        <taxon>Trypanosoma</taxon>
    </lineage>
</organism>
<gene>
    <name evidence="2" type="ORF">DPX39_110032600</name>
</gene>
<evidence type="ECO:0000256" key="1">
    <source>
        <dbReference type="SAM" id="MobiDB-lite"/>
    </source>
</evidence>
<feature type="compositionally biased region" description="Low complexity" evidence="1">
    <location>
        <begin position="748"/>
        <end position="788"/>
    </location>
</feature>
<evidence type="ECO:0000313" key="2">
    <source>
        <dbReference type="EMBL" id="RHW68530.1"/>
    </source>
</evidence>
<dbReference type="AlphaFoldDB" id="A0A3L6L1Z1"/>
<name>A0A3L6L1Z1_9TRYP</name>
<proteinExistence type="predicted"/>